<keyword evidence="2" id="KW-0805">Transcription regulation</keyword>
<dbReference type="Pfam" id="PF03466">
    <property type="entry name" value="LysR_substrate"/>
    <property type="match status" value="1"/>
</dbReference>
<keyword evidence="7" id="KW-1185">Reference proteome</keyword>
<accession>A0A840SLC7</accession>
<name>A0A840SLC7_9RHOB</name>
<feature type="domain" description="HTH lysR-type" evidence="5">
    <location>
        <begin position="5"/>
        <end position="63"/>
    </location>
</feature>
<sequence>MTLRFTLRQLEYFVAVGQAGSIAAASEAVNVSPPSISAAISQLEREFGIQLFIRQHAQGLSLTPGGRRFFAEAKLVLEAADGLHDLAADIAHAPRGPIGIGCFATLAPLIIAGLRRSFEAAFPEAAVTQAEGDQERLFGMLRRAEIDVALTYDLEIPQDVRFLPLVSVAPHVLLATGHPLANLPEVELDRLTDEPMVLLDLPLSREYFLSLFAAAGLRPRITERTRDMAVVRSLVAHGYGYALANVHAGNERALDGTPLVRVPLAGAHRVMAMGTATMRGEHKTRLVAAFETHCRERLPAMEWG</sequence>
<dbReference type="Proteomes" id="UP000549457">
    <property type="component" value="Unassembled WGS sequence"/>
</dbReference>
<protein>
    <submittedName>
        <fullName evidence="6">DNA-binding transcriptional LysR family regulator</fullName>
    </submittedName>
</protein>
<dbReference type="EMBL" id="JACHFM010000001">
    <property type="protein sequence ID" value="MBB5221550.1"/>
    <property type="molecule type" value="Genomic_DNA"/>
</dbReference>
<dbReference type="SUPFAM" id="SSF53850">
    <property type="entry name" value="Periplasmic binding protein-like II"/>
    <property type="match status" value="1"/>
</dbReference>
<reference evidence="6 7" key="1">
    <citation type="submission" date="2020-08" db="EMBL/GenBank/DDBJ databases">
        <title>Genomic Encyclopedia of Type Strains, Phase IV (KMG-IV): sequencing the most valuable type-strain genomes for metagenomic binning, comparative biology and taxonomic classification.</title>
        <authorList>
            <person name="Goeker M."/>
        </authorList>
    </citation>
    <scope>NUCLEOTIDE SEQUENCE [LARGE SCALE GENOMIC DNA]</scope>
    <source>
        <strain evidence="6 7">DSM 101730</strain>
    </source>
</reference>
<dbReference type="InterPro" id="IPR000847">
    <property type="entry name" value="LysR_HTH_N"/>
</dbReference>
<evidence type="ECO:0000313" key="7">
    <source>
        <dbReference type="Proteomes" id="UP000549457"/>
    </source>
</evidence>
<comment type="similarity">
    <text evidence="1">Belongs to the LysR transcriptional regulatory family.</text>
</comment>
<dbReference type="Gene3D" id="1.10.10.10">
    <property type="entry name" value="Winged helix-like DNA-binding domain superfamily/Winged helix DNA-binding domain"/>
    <property type="match status" value="1"/>
</dbReference>
<dbReference type="InterPro" id="IPR036390">
    <property type="entry name" value="WH_DNA-bd_sf"/>
</dbReference>
<evidence type="ECO:0000259" key="5">
    <source>
        <dbReference type="PROSITE" id="PS50931"/>
    </source>
</evidence>
<dbReference type="GO" id="GO:0003700">
    <property type="term" value="F:DNA-binding transcription factor activity"/>
    <property type="evidence" value="ECO:0007669"/>
    <property type="project" value="InterPro"/>
</dbReference>
<comment type="caution">
    <text evidence="6">The sequence shown here is derived from an EMBL/GenBank/DDBJ whole genome shotgun (WGS) entry which is preliminary data.</text>
</comment>
<dbReference type="Gene3D" id="3.40.190.10">
    <property type="entry name" value="Periplasmic binding protein-like II"/>
    <property type="match status" value="2"/>
</dbReference>
<dbReference type="InterPro" id="IPR005119">
    <property type="entry name" value="LysR_subst-bd"/>
</dbReference>
<dbReference type="PANTHER" id="PTHR30346:SF0">
    <property type="entry name" value="HCA OPERON TRANSCRIPTIONAL ACTIVATOR HCAR"/>
    <property type="match status" value="1"/>
</dbReference>
<dbReference type="GO" id="GO:0003677">
    <property type="term" value="F:DNA binding"/>
    <property type="evidence" value="ECO:0007669"/>
    <property type="project" value="UniProtKB-KW"/>
</dbReference>
<dbReference type="Pfam" id="PF00126">
    <property type="entry name" value="HTH_1"/>
    <property type="match status" value="1"/>
</dbReference>
<evidence type="ECO:0000256" key="1">
    <source>
        <dbReference type="ARBA" id="ARBA00009437"/>
    </source>
</evidence>
<keyword evidence="3 6" id="KW-0238">DNA-binding</keyword>
<keyword evidence="4" id="KW-0804">Transcription</keyword>
<proteinExistence type="inferred from homology"/>
<evidence type="ECO:0000256" key="2">
    <source>
        <dbReference type="ARBA" id="ARBA00023015"/>
    </source>
</evidence>
<organism evidence="6 7">
    <name type="scientific">Amaricoccus macauensis</name>
    <dbReference type="NCBI Taxonomy" id="57001"/>
    <lineage>
        <taxon>Bacteria</taxon>
        <taxon>Pseudomonadati</taxon>
        <taxon>Pseudomonadota</taxon>
        <taxon>Alphaproteobacteria</taxon>
        <taxon>Rhodobacterales</taxon>
        <taxon>Paracoccaceae</taxon>
        <taxon>Amaricoccus</taxon>
    </lineage>
</organism>
<evidence type="ECO:0000313" key="6">
    <source>
        <dbReference type="EMBL" id="MBB5221550.1"/>
    </source>
</evidence>
<dbReference type="FunFam" id="1.10.10.10:FF:000001">
    <property type="entry name" value="LysR family transcriptional regulator"/>
    <property type="match status" value="1"/>
</dbReference>
<evidence type="ECO:0000256" key="4">
    <source>
        <dbReference type="ARBA" id="ARBA00023163"/>
    </source>
</evidence>
<dbReference type="AlphaFoldDB" id="A0A840SLC7"/>
<gene>
    <name evidence="6" type="ORF">HNP73_001471</name>
</gene>
<dbReference type="PRINTS" id="PR00039">
    <property type="entry name" value="HTHLYSR"/>
</dbReference>
<dbReference type="PANTHER" id="PTHR30346">
    <property type="entry name" value="TRANSCRIPTIONAL DUAL REGULATOR HCAR-RELATED"/>
    <property type="match status" value="1"/>
</dbReference>
<dbReference type="InterPro" id="IPR036388">
    <property type="entry name" value="WH-like_DNA-bd_sf"/>
</dbReference>
<dbReference type="PROSITE" id="PS50931">
    <property type="entry name" value="HTH_LYSR"/>
    <property type="match status" value="1"/>
</dbReference>
<evidence type="ECO:0000256" key="3">
    <source>
        <dbReference type="ARBA" id="ARBA00023125"/>
    </source>
</evidence>
<dbReference type="SUPFAM" id="SSF46785">
    <property type="entry name" value="Winged helix' DNA-binding domain"/>
    <property type="match status" value="1"/>
</dbReference>
<dbReference type="RefSeq" id="WP_184147901.1">
    <property type="nucleotide sequence ID" value="NZ_JACHFM010000001.1"/>
</dbReference>
<dbReference type="GO" id="GO:0032993">
    <property type="term" value="C:protein-DNA complex"/>
    <property type="evidence" value="ECO:0007669"/>
    <property type="project" value="TreeGrafter"/>
</dbReference>